<evidence type="ECO:0000313" key="6">
    <source>
        <dbReference type="Proteomes" id="UP000005408"/>
    </source>
</evidence>
<dbReference type="PROSITE" id="PS50222">
    <property type="entry name" value="EF_HAND_2"/>
    <property type="match status" value="3"/>
</dbReference>
<dbReference type="GO" id="GO:0005509">
    <property type="term" value="F:calcium ion binding"/>
    <property type="evidence" value="ECO:0007669"/>
    <property type="project" value="InterPro"/>
</dbReference>
<dbReference type="Pfam" id="PF13202">
    <property type="entry name" value="EF-hand_5"/>
    <property type="match status" value="1"/>
</dbReference>
<evidence type="ECO:0000256" key="3">
    <source>
        <dbReference type="ARBA" id="ARBA00023179"/>
    </source>
</evidence>
<proteinExistence type="predicted"/>
<evidence type="ECO:0000313" key="5">
    <source>
        <dbReference type="EnsemblMetazoa" id="G4183.2:cds"/>
    </source>
</evidence>
<dbReference type="PROSITE" id="PS00018">
    <property type="entry name" value="EF_HAND_1"/>
    <property type="match status" value="3"/>
</dbReference>
<feature type="domain" description="EF-hand" evidence="4">
    <location>
        <begin position="119"/>
        <end position="154"/>
    </location>
</feature>
<dbReference type="GO" id="GO:0016460">
    <property type="term" value="C:myosin II complex"/>
    <property type="evidence" value="ECO:0007669"/>
    <property type="project" value="TreeGrafter"/>
</dbReference>
<evidence type="ECO:0000256" key="1">
    <source>
        <dbReference type="ARBA" id="ARBA00022737"/>
    </source>
</evidence>
<protein>
    <recommendedName>
        <fullName evidence="4">EF-hand domain-containing protein</fullName>
    </recommendedName>
</protein>
<dbReference type="SUPFAM" id="SSF47473">
    <property type="entry name" value="EF-hand"/>
    <property type="match status" value="1"/>
</dbReference>
<dbReference type="InterPro" id="IPR050230">
    <property type="entry name" value="CALM/Myosin/TropC-like"/>
</dbReference>
<accession>A0A8W8N7L7</accession>
<dbReference type="SMART" id="SM00054">
    <property type="entry name" value="EFh"/>
    <property type="match status" value="3"/>
</dbReference>
<dbReference type="Proteomes" id="UP000005408">
    <property type="component" value="Unassembled WGS sequence"/>
</dbReference>
<feature type="domain" description="EF-hand" evidence="4">
    <location>
        <begin position="9"/>
        <end position="44"/>
    </location>
</feature>
<reference evidence="5" key="1">
    <citation type="submission" date="2022-08" db="UniProtKB">
        <authorList>
            <consortium name="EnsemblMetazoa"/>
        </authorList>
    </citation>
    <scope>IDENTIFICATION</scope>
    <source>
        <strain evidence="5">05x7-T-G4-1.051#20</strain>
    </source>
</reference>
<keyword evidence="3" id="KW-0514">Muscle protein</keyword>
<dbReference type="Pfam" id="PF13499">
    <property type="entry name" value="EF-hand_7"/>
    <property type="match status" value="1"/>
</dbReference>
<dbReference type="EnsemblMetazoa" id="G4183.2">
    <property type="protein sequence ID" value="G4183.2:cds"/>
    <property type="gene ID" value="G4183"/>
</dbReference>
<dbReference type="FunFam" id="1.10.238.10:FF:000001">
    <property type="entry name" value="Calmodulin 1"/>
    <property type="match status" value="1"/>
</dbReference>
<dbReference type="AlphaFoldDB" id="A0A8W8N7L7"/>
<keyword evidence="2" id="KW-0106">Calcium</keyword>
<dbReference type="InterPro" id="IPR002048">
    <property type="entry name" value="EF_hand_dom"/>
</dbReference>
<dbReference type="InterPro" id="IPR018247">
    <property type="entry name" value="EF_Hand_1_Ca_BS"/>
</dbReference>
<organism evidence="5 6">
    <name type="scientific">Magallana gigas</name>
    <name type="common">Pacific oyster</name>
    <name type="synonym">Crassostrea gigas</name>
    <dbReference type="NCBI Taxonomy" id="29159"/>
    <lineage>
        <taxon>Eukaryota</taxon>
        <taxon>Metazoa</taxon>
        <taxon>Spiralia</taxon>
        <taxon>Lophotrochozoa</taxon>
        <taxon>Mollusca</taxon>
        <taxon>Bivalvia</taxon>
        <taxon>Autobranchia</taxon>
        <taxon>Pteriomorphia</taxon>
        <taxon>Ostreida</taxon>
        <taxon>Ostreoidea</taxon>
        <taxon>Ostreidae</taxon>
        <taxon>Magallana</taxon>
    </lineage>
</organism>
<name>A0A8W8N7L7_MAGGI</name>
<feature type="domain" description="EF-hand" evidence="4">
    <location>
        <begin position="83"/>
        <end position="118"/>
    </location>
</feature>
<dbReference type="CDD" id="cd00051">
    <property type="entry name" value="EFh"/>
    <property type="match status" value="1"/>
</dbReference>
<keyword evidence="6" id="KW-1185">Reference proteome</keyword>
<evidence type="ECO:0000256" key="2">
    <source>
        <dbReference type="ARBA" id="ARBA00022837"/>
    </source>
</evidence>
<sequence length="170" mass="19799">MSTISKKEKEALEIKESFDFIDEDKDGLIQVEDIVRGIHILGLKPTSKEVDGIIADLNALEKKSMDFGTYEQFMKKKLKEVNYEHNLFKKSFKKFDKDGDGFVTFEELKSGLKGMGTRMSDGEVQRYFEEADIDKDGKIDYDEFVKWFSNIRGSSSVYFRFRYIPFDCTD</sequence>
<evidence type="ECO:0000259" key="4">
    <source>
        <dbReference type="PROSITE" id="PS50222"/>
    </source>
</evidence>
<dbReference type="InterPro" id="IPR011992">
    <property type="entry name" value="EF-hand-dom_pair"/>
</dbReference>
<keyword evidence="1" id="KW-0677">Repeat</keyword>
<dbReference type="Gene3D" id="1.10.238.10">
    <property type="entry name" value="EF-hand"/>
    <property type="match status" value="2"/>
</dbReference>
<dbReference type="PANTHER" id="PTHR23048:SF0">
    <property type="entry name" value="CALMODULIN LIKE 3"/>
    <property type="match status" value="1"/>
</dbReference>
<dbReference type="PANTHER" id="PTHR23048">
    <property type="entry name" value="MYOSIN LIGHT CHAIN 1, 3"/>
    <property type="match status" value="1"/>
</dbReference>